<evidence type="ECO:0000313" key="2">
    <source>
        <dbReference type="EMBL" id="KAF1768354.1"/>
    </source>
</evidence>
<sequence length="71" mass="7833">MAAGIKLWAIPLLNVLYLPLLQNKKNVEGRTERQRKAMDCLKENAPEIPMAETKLASKTSLNLLVSGPQSS</sequence>
<protein>
    <submittedName>
        <fullName evidence="2">Uncharacterized protein</fullName>
    </submittedName>
</protein>
<dbReference type="GeneID" id="9822666"/>
<reference evidence="2 3" key="1">
    <citation type="submission" date="2019-12" db="EMBL/GenBank/DDBJ databases">
        <title>Chromosome-level assembly of the Caenorhabditis remanei genome.</title>
        <authorList>
            <person name="Teterina A.A."/>
            <person name="Willis J.H."/>
            <person name="Phillips P.C."/>
        </authorList>
    </citation>
    <scope>NUCLEOTIDE SEQUENCE [LARGE SCALE GENOMIC DNA]</scope>
    <source>
        <strain evidence="2 3">PX506</strain>
        <tissue evidence="2">Whole organism</tissue>
    </source>
</reference>
<dbReference type="RefSeq" id="XP_053590956.1">
    <property type="nucleotide sequence ID" value="XM_053722311.1"/>
</dbReference>
<name>A0A6A5HP40_CAERE</name>
<dbReference type="AlphaFoldDB" id="A0A6A5HP40"/>
<dbReference type="Proteomes" id="UP000483820">
    <property type="component" value="Chromosome I"/>
</dbReference>
<evidence type="ECO:0000256" key="1">
    <source>
        <dbReference type="SAM" id="SignalP"/>
    </source>
</evidence>
<evidence type="ECO:0000313" key="3">
    <source>
        <dbReference type="Proteomes" id="UP000483820"/>
    </source>
</evidence>
<comment type="caution">
    <text evidence="2">The sequence shown here is derived from an EMBL/GenBank/DDBJ whole genome shotgun (WGS) entry which is preliminary data.</text>
</comment>
<keyword evidence="1" id="KW-0732">Signal</keyword>
<feature type="signal peptide" evidence="1">
    <location>
        <begin position="1"/>
        <end position="29"/>
    </location>
</feature>
<gene>
    <name evidence="2" type="ORF">GCK72_000166</name>
</gene>
<dbReference type="KEGG" id="crq:GCK72_000166"/>
<organism evidence="2 3">
    <name type="scientific">Caenorhabditis remanei</name>
    <name type="common">Caenorhabditis vulgaris</name>
    <dbReference type="NCBI Taxonomy" id="31234"/>
    <lineage>
        <taxon>Eukaryota</taxon>
        <taxon>Metazoa</taxon>
        <taxon>Ecdysozoa</taxon>
        <taxon>Nematoda</taxon>
        <taxon>Chromadorea</taxon>
        <taxon>Rhabditida</taxon>
        <taxon>Rhabditina</taxon>
        <taxon>Rhabditomorpha</taxon>
        <taxon>Rhabditoidea</taxon>
        <taxon>Rhabditidae</taxon>
        <taxon>Peloderinae</taxon>
        <taxon>Caenorhabditis</taxon>
    </lineage>
</organism>
<accession>A0A6A5HP40</accession>
<dbReference type="CTD" id="9822666"/>
<feature type="chain" id="PRO_5025376778" evidence="1">
    <location>
        <begin position="30"/>
        <end position="71"/>
    </location>
</feature>
<proteinExistence type="predicted"/>
<dbReference type="EMBL" id="WUAV01000001">
    <property type="protein sequence ID" value="KAF1768354.1"/>
    <property type="molecule type" value="Genomic_DNA"/>
</dbReference>